<dbReference type="GO" id="GO:0005506">
    <property type="term" value="F:iron ion binding"/>
    <property type="evidence" value="ECO:0007669"/>
    <property type="project" value="InterPro"/>
</dbReference>
<dbReference type="Pfam" id="PF04116">
    <property type="entry name" value="FA_hydroxylase"/>
    <property type="match status" value="1"/>
</dbReference>
<evidence type="ECO:0000313" key="7">
    <source>
        <dbReference type="EMBL" id="SFK76964.1"/>
    </source>
</evidence>
<proteinExistence type="predicted"/>
<dbReference type="Proteomes" id="UP000199473">
    <property type="component" value="Unassembled WGS sequence"/>
</dbReference>
<organism evidence="7 8">
    <name type="scientific">Falsiroseomonas stagni DSM 19981</name>
    <dbReference type="NCBI Taxonomy" id="1123062"/>
    <lineage>
        <taxon>Bacteria</taxon>
        <taxon>Pseudomonadati</taxon>
        <taxon>Pseudomonadota</taxon>
        <taxon>Alphaproteobacteria</taxon>
        <taxon>Acetobacterales</taxon>
        <taxon>Roseomonadaceae</taxon>
        <taxon>Falsiroseomonas</taxon>
    </lineage>
</organism>
<feature type="transmembrane region" description="Helical" evidence="5">
    <location>
        <begin position="158"/>
        <end position="181"/>
    </location>
</feature>
<evidence type="ECO:0000256" key="4">
    <source>
        <dbReference type="ARBA" id="ARBA00023136"/>
    </source>
</evidence>
<evidence type="ECO:0000256" key="5">
    <source>
        <dbReference type="SAM" id="Phobius"/>
    </source>
</evidence>
<dbReference type="RefSeq" id="WP_092961216.1">
    <property type="nucleotide sequence ID" value="NZ_FOSQ01000007.1"/>
</dbReference>
<feature type="transmembrane region" description="Helical" evidence="5">
    <location>
        <begin position="60"/>
        <end position="85"/>
    </location>
</feature>
<keyword evidence="3 5" id="KW-1133">Transmembrane helix</keyword>
<dbReference type="InterPro" id="IPR050307">
    <property type="entry name" value="Sterol_Desaturase_Related"/>
</dbReference>
<keyword evidence="2 5" id="KW-0812">Transmembrane</keyword>
<name>A0A1I4C737_9PROT</name>
<evidence type="ECO:0000256" key="1">
    <source>
        <dbReference type="ARBA" id="ARBA00004370"/>
    </source>
</evidence>
<dbReference type="STRING" id="1123062.SAMN02745775_10710"/>
<dbReference type="EMBL" id="FOSQ01000007">
    <property type="protein sequence ID" value="SFK76964.1"/>
    <property type="molecule type" value="Genomic_DNA"/>
</dbReference>
<sequence>MDTLRAVTDLLIDYAVLFAAILVIAYLLPAGAFQLVMRLAPPASRIQSRPIRPGQVRREVLLSLRAVAIFALYGLGLLMAYRAGWTALDPDWAAWPWWWPAVGFLAAILMHDTWFYWVHRAMHLKRVFGWMHAQHHRSVTPTPWSILAFDVAETIPQFGIFVVLVMLVPMHPAVLGAYLLFDSMVNAAGHCGHEIIPDHQRTHWLLRYTNAVTHHDLHHSRFDCNYAQYFNIWDRVCGTFRDRDAPPARPDRAA</sequence>
<dbReference type="GO" id="GO:0016020">
    <property type="term" value="C:membrane"/>
    <property type="evidence" value="ECO:0007669"/>
    <property type="project" value="UniProtKB-SubCell"/>
</dbReference>
<keyword evidence="8" id="KW-1185">Reference proteome</keyword>
<evidence type="ECO:0000313" key="8">
    <source>
        <dbReference type="Proteomes" id="UP000199473"/>
    </source>
</evidence>
<reference evidence="7 8" key="1">
    <citation type="submission" date="2016-10" db="EMBL/GenBank/DDBJ databases">
        <authorList>
            <person name="de Groot N.N."/>
        </authorList>
    </citation>
    <scope>NUCLEOTIDE SEQUENCE [LARGE SCALE GENOMIC DNA]</scope>
    <source>
        <strain evidence="7 8">DSM 19981</strain>
    </source>
</reference>
<dbReference type="PANTHER" id="PTHR11863">
    <property type="entry name" value="STEROL DESATURASE"/>
    <property type="match status" value="1"/>
</dbReference>
<accession>A0A1I4C737</accession>
<evidence type="ECO:0000256" key="3">
    <source>
        <dbReference type="ARBA" id="ARBA00022989"/>
    </source>
</evidence>
<evidence type="ECO:0000259" key="6">
    <source>
        <dbReference type="Pfam" id="PF04116"/>
    </source>
</evidence>
<dbReference type="InterPro" id="IPR006694">
    <property type="entry name" value="Fatty_acid_hydroxylase"/>
</dbReference>
<evidence type="ECO:0000256" key="2">
    <source>
        <dbReference type="ARBA" id="ARBA00022692"/>
    </source>
</evidence>
<feature type="transmembrane region" description="Helical" evidence="5">
    <location>
        <begin position="97"/>
        <end position="118"/>
    </location>
</feature>
<comment type="subcellular location">
    <subcellularLocation>
        <location evidence="1">Membrane</location>
    </subcellularLocation>
</comment>
<feature type="transmembrane region" description="Helical" evidence="5">
    <location>
        <begin position="14"/>
        <end position="39"/>
    </location>
</feature>
<dbReference type="GO" id="GO:0016491">
    <property type="term" value="F:oxidoreductase activity"/>
    <property type="evidence" value="ECO:0007669"/>
    <property type="project" value="InterPro"/>
</dbReference>
<dbReference type="AlphaFoldDB" id="A0A1I4C737"/>
<keyword evidence="4 5" id="KW-0472">Membrane</keyword>
<protein>
    <submittedName>
        <fullName evidence="7">Sterol desaturase/sphingolipid hydroxylase, fatty acid hydroxylase superfamily</fullName>
    </submittedName>
</protein>
<feature type="domain" description="Fatty acid hydroxylase" evidence="6">
    <location>
        <begin position="104"/>
        <end position="239"/>
    </location>
</feature>
<dbReference type="GO" id="GO:0008610">
    <property type="term" value="P:lipid biosynthetic process"/>
    <property type="evidence" value="ECO:0007669"/>
    <property type="project" value="InterPro"/>
</dbReference>
<gene>
    <name evidence="7" type="ORF">SAMN02745775_10710</name>
</gene>